<feature type="transmembrane region" description="Helical" evidence="6">
    <location>
        <begin position="71"/>
        <end position="89"/>
    </location>
</feature>
<dbReference type="InterPro" id="IPR000620">
    <property type="entry name" value="EamA_dom"/>
</dbReference>
<evidence type="ECO:0000256" key="4">
    <source>
        <dbReference type="ARBA" id="ARBA00022989"/>
    </source>
</evidence>
<feature type="transmembrane region" description="Helical" evidence="6">
    <location>
        <begin position="37"/>
        <end position="62"/>
    </location>
</feature>
<accession>A0A557SJ45</accession>
<dbReference type="Pfam" id="PF00892">
    <property type="entry name" value="EamA"/>
    <property type="match status" value="2"/>
</dbReference>
<keyword evidence="4 6" id="KW-1133">Transmembrane helix</keyword>
<feature type="transmembrane region" description="Helical" evidence="6">
    <location>
        <begin position="127"/>
        <end position="144"/>
    </location>
</feature>
<comment type="subcellular location">
    <subcellularLocation>
        <location evidence="1">Cell membrane</location>
        <topology evidence="1">Multi-pass membrane protein</topology>
    </subcellularLocation>
</comment>
<evidence type="ECO:0000256" key="3">
    <source>
        <dbReference type="ARBA" id="ARBA00022692"/>
    </source>
</evidence>
<keyword evidence="5 6" id="KW-0472">Membrane</keyword>
<evidence type="ECO:0000256" key="5">
    <source>
        <dbReference type="ARBA" id="ARBA00023136"/>
    </source>
</evidence>
<evidence type="ECO:0000313" key="8">
    <source>
        <dbReference type="EMBL" id="TVO77429.1"/>
    </source>
</evidence>
<keyword evidence="3 6" id="KW-0812">Transmembrane</keyword>
<feature type="transmembrane region" description="Helical" evidence="6">
    <location>
        <begin position="101"/>
        <end position="120"/>
    </location>
</feature>
<dbReference type="InterPro" id="IPR037185">
    <property type="entry name" value="EmrE-like"/>
</dbReference>
<dbReference type="GO" id="GO:0005886">
    <property type="term" value="C:plasma membrane"/>
    <property type="evidence" value="ECO:0007669"/>
    <property type="project" value="UniProtKB-SubCell"/>
</dbReference>
<dbReference type="EMBL" id="VMNI01000007">
    <property type="protein sequence ID" value="TVO77429.1"/>
    <property type="molecule type" value="Genomic_DNA"/>
</dbReference>
<name>A0A557SJ45_9RHOO</name>
<dbReference type="InterPro" id="IPR051258">
    <property type="entry name" value="Diverse_Substrate_Transporter"/>
</dbReference>
<keyword evidence="2" id="KW-1003">Cell membrane</keyword>
<protein>
    <submittedName>
        <fullName evidence="8">DMT family transporter</fullName>
    </submittedName>
</protein>
<dbReference type="AlphaFoldDB" id="A0A557SJ45"/>
<dbReference type="SUPFAM" id="SSF103481">
    <property type="entry name" value="Multidrug resistance efflux transporter EmrE"/>
    <property type="match status" value="2"/>
</dbReference>
<evidence type="ECO:0000259" key="7">
    <source>
        <dbReference type="Pfam" id="PF00892"/>
    </source>
</evidence>
<evidence type="ECO:0000256" key="6">
    <source>
        <dbReference type="SAM" id="Phobius"/>
    </source>
</evidence>
<feature type="transmembrane region" description="Helical" evidence="6">
    <location>
        <begin position="273"/>
        <end position="291"/>
    </location>
</feature>
<proteinExistence type="predicted"/>
<evidence type="ECO:0000313" key="9">
    <source>
        <dbReference type="Proteomes" id="UP000318349"/>
    </source>
</evidence>
<evidence type="ECO:0000256" key="2">
    <source>
        <dbReference type="ARBA" id="ARBA00022475"/>
    </source>
</evidence>
<dbReference type="PANTHER" id="PTHR42920:SF5">
    <property type="entry name" value="EAMA DOMAIN-CONTAINING PROTEIN"/>
    <property type="match status" value="1"/>
</dbReference>
<dbReference type="PANTHER" id="PTHR42920">
    <property type="entry name" value="OS03G0707200 PROTEIN-RELATED"/>
    <property type="match status" value="1"/>
</dbReference>
<organism evidence="8 9">
    <name type="scientific">Denitromonas halophila</name>
    <dbReference type="NCBI Taxonomy" id="1629404"/>
    <lineage>
        <taxon>Bacteria</taxon>
        <taxon>Pseudomonadati</taxon>
        <taxon>Pseudomonadota</taxon>
        <taxon>Betaproteobacteria</taxon>
        <taxon>Rhodocyclales</taxon>
        <taxon>Zoogloeaceae</taxon>
        <taxon>Denitromonas</taxon>
    </lineage>
</organism>
<sequence length="312" mass="32441">MIRLHAATALPQLPPAVLLLLTAAIWGSSYSVVKTALAWYPVAGVIAIRFLLTALVLAPWWLRLPTAQRRLTLVVAAPTSLGLLAIFFAETSGVAHTSAGNAAFLISLCLLLTPPVEWAWFGRRPAARLWLAAGVSLLGTWLLTDVAAGGLNGGDALMLLAALLRAFQACLTTRLLRGKAVDHLGLTAAQGLMVGGGSLAVLALTEGVPALPVAGAFWVALAYLSLACTLFAFWAMNRALAQSSPTQVALLLGSEPLWGALFAVLWLGEPLGASGWLGGVMIAGAALWVSVPRNRGAARANGVEREEASMAG</sequence>
<reference evidence="8 9" key="1">
    <citation type="submission" date="2019-07" db="EMBL/GenBank/DDBJ databases">
        <title>The pathways for chlorine oxyanion respiration interact through the shared metabolite chlorate.</title>
        <authorList>
            <person name="Barnum T.P."/>
            <person name="Cheng Y."/>
            <person name="Hill K.A."/>
            <person name="Lucas L.N."/>
            <person name="Carlson H.K."/>
            <person name="Coates J.D."/>
        </authorList>
    </citation>
    <scope>NUCLEOTIDE SEQUENCE [LARGE SCALE GENOMIC DNA]</scope>
    <source>
        <strain evidence="8 9">SFB-1</strain>
    </source>
</reference>
<evidence type="ECO:0000256" key="1">
    <source>
        <dbReference type="ARBA" id="ARBA00004651"/>
    </source>
</evidence>
<dbReference type="Proteomes" id="UP000318349">
    <property type="component" value="Unassembled WGS sequence"/>
</dbReference>
<feature type="transmembrane region" description="Helical" evidence="6">
    <location>
        <begin position="216"/>
        <end position="236"/>
    </location>
</feature>
<gene>
    <name evidence="8" type="ORF">FHP89_08955</name>
</gene>
<feature type="transmembrane region" description="Helical" evidence="6">
    <location>
        <begin position="248"/>
        <end position="267"/>
    </location>
</feature>
<feature type="domain" description="EamA" evidence="7">
    <location>
        <begin position="154"/>
        <end position="290"/>
    </location>
</feature>
<comment type="caution">
    <text evidence="8">The sequence shown here is derived from an EMBL/GenBank/DDBJ whole genome shotgun (WGS) entry which is preliminary data.</text>
</comment>
<feature type="domain" description="EamA" evidence="7">
    <location>
        <begin position="16"/>
        <end position="143"/>
    </location>
</feature>